<keyword evidence="3" id="KW-1185">Reference proteome</keyword>
<feature type="transmembrane region" description="Helical" evidence="1">
    <location>
        <begin position="126"/>
        <end position="146"/>
    </location>
</feature>
<keyword evidence="1" id="KW-0472">Membrane</keyword>
<organism evidence="2 3">
    <name type="scientific">Leptospira weilii serovar Ranarum str. ICFT</name>
    <dbReference type="NCBI Taxonomy" id="1218598"/>
    <lineage>
        <taxon>Bacteria</taxon>
        <taxon>Pseudomonadati</taxon>
        <taxon>Spirochaetota</taxon>
        <taxon>Spirochaetia</taxon>
        <taxon>Leptospirales</taxon>
        <taxon>Leptospiraceae</taxon>
        <taxon>Leptospira</taxon>
    </lineage>
</organism>
<protein>
    <submittedName>
        <fullName evidence="2">PF11026 family protein</fullName>
    </submittedName>
</protein>
<dbReference type="RefSeq" id="WP_002997696.1">
    <property type="nucleotide sequence ID" value="NZ_AOHC02000019.1"/>
</dbReference>
<dbReference type="Pfam" id="PF11026">
    <property type="entry name" value="DUF2721"/>
    <property type="match status" value="1"/>
</dbReference>
<comment type="caution">
    <text evidence="2">The sequence shown here is derived from an EMBL/GenBank/DDBJ whole genome shotgun (WGS) entry which is preliminary data.</text>
</comment>
<dbReference type="EMBL" id="AOHC02000019">
    <property type="protein sequence ID" value="EMY78714.1"/>
    <property type="molecule type" value="Genomic_DNA"/>
</dbReference>
<dbReference type="AlphaFoldDB" id="N1WNI6"/>
<proteinExistence type="predicted"/>
<dbReference type="InterPro" id="IPR021279">
    <property type="entry name" value="DUF2721"/>
</dbReference>
<dbReference type="OrthoDB" id="9813525at2"/>
<keyword evidence="1" id="KW-0812">Transmembrane</keyword>
<keyword evidence="1" id="KW-1133">Transmembrane helix</keyword>
<dbReference type="Proteomes" id="UP000012313">
    <property type="component" value="Unassembled WGS sequence"/>
</dbReference>
<evidence type="ECO:0000256" key="1">
    <source>
        <dbReference type="SAM" id="Phobius"/>
    </source>
</evidence>
<name>N1WNI6_9LEPT</name>
<accession>N1WNI6</accession>
<reference evidence="2" key="1">
    <citation type="submission" date="2013-03" db="EMBL/GenBank/DDBJ databases">
        <authorList>
            <person name="Harkins D.M."/>
            <person name="Durkin A.S."/>
            <person name="Brinkac L.M."/>
            <person name="Haft D.H."/>
            <person name="Selengut J.D."/>
            <person name="Sanka R."/>
            <person name="DePew J."/>
            <person name="Purushe J."/>
            <person name="Hartskeerl R.A."/>
            <person name="Ahmed A."/>
            <person name="van der Linden H."/>
            <person name="Goris M.G.A."/>
            <person name="Vinetz J.M."/>
            <person name="Sutton G.G."/>
            <person name="Nierman W.C."/>
            <person name="Fouts D.E."/>
        </authorList>
    </citation>
    <scope>NUCLEOTIDE SEQUENCE [LARGE SCALE GENOMIC DNA]</scope>
    <source>
        <strain evidence="2">ICFT</strain>
    </source>
</reference>
<sequence length="171" mass="19264">MDKNSGEIFSGRSAAIRKKNQTLRQELPFDPSFFMNPLSFNTPGLLFPAISLLMLAYTNRFLGLASLARQLIGKYQENKNPDLLSQIQNLRFRLSLIRHTQSMGIVSLLACTSCLTVLAFDLQRTAWILFALALLFLFVSLCICLLEIHLSVHALDIEMHALDKSGSNEFK</sequence>
<dbReference type="STRING" id="1218598.LEP1GSC060_0553"/>
<feature type="transmembrane region" description="Helical" evidence="1">
    <location>
        <begin position="45"/>
        <end position="68"/>
    </location>
</feature>
<evidence type="ECO:0000313" key="3">
    <source>
        <dbReference type="Proteomes" id="UP000012313"/>
    </source>
</evidence>
<evidence type="ECO:0000313" key="2">
    <source>
        <dbReference type="EMBL" id="EMY78714.1"/>
    </source>
</evidence>
<gene>
    <name evidence="2" type="ORF">LEP1GSC060_0553</name>
</gene>